<dbReference type="KEGG" id="mpri:MP3633_1603"/>
<reference evidence="1 2" key="1">
    <citation type="submission" date="2020-06" db="EMBL/GenBank/DDBJ databases">
        <authorList>
            <person name="Voronona O.L."/>
            <person name="Aksenova E.I."/>
            <person name="Kunda M.S."/>
            <person name="Semenov A.N."/>
            <person name="Ryzhova N."/>
        </authorList>
    </citation>
    <scope>NUCLEOTIDE SEQUENCE [LARGE SCALE GENOMIC DNA]</scope>
    <source>
        <strain evidence="1 2">MPKMM3633</strain>
    </source>
</reference>
<evidence type="ECO:0000313" key="1">
    <source>
        <dbReference type="EMBL" id="QKK80333.1"/>
    </source>
</evidence>
<organism evidence="1 2">
    <name type="scientific">Marinomonas primoryensis</name>
    <dbReference type="NCBI Taxonomy" id="178399"/>
    <lineage>
        <taxon>Bacteria</taxon>
        <taxon>Pseudomonadati</taxon>
        <taxon>Pseudomonadota</taxon>
        <taxon>Gammaproteobacteria</taxon>
        <taxon>Oceanospirillales</taxon>
        <taxon>Oceanospirillaceae</taxon>
        <taxon>Marinomonas</taxon>
    </lineage>
</organism>
<dbReference type="EMBL" id="CP054301">
    <property type="protein sequence ID" value="QKK80333.1"/>
    <property type="molecule type" value="Genomic_DNA"/>
</dbReference>
<dbReference type="AlphaFoldDB" id="A0A859CV28"/>
<evidence type="ECO:0000313" key="2">
    <source>
        <dbReference type="Proteomes" id="UP000509371"/>
    </source>
</evidence>
<accession>A0A859CV28</accession>
<dbReference type="Proteomes" id="UP000509371">
    <property type="component" value="Chromosome"/>
</dbReference>
<protein>
    <submittedName>
        <fullName evidence="1">Uncharacterized protein</fullName>
    </submittedName>
</protein>
<name>A0A859CV28_9GAMM</name>
<proteinExistence type="predicted"/>
<gene>
    <name evidence="1" type="ORF">MP3633_1603</name>
</gene>
<sequence length="79" mass="9301">MSCKDVLLPDGHTLIPDSIKRISCFEKKDKQLLTTYVFQENKELESVKEDASKYFSLSWKPHDTGLFITILELFRRCFK</sequence>